<accession>A0ABP7CSV4</accession>
<dbReference type="EMBL" id="BAAAYX010000002">
    <property type="protein sequence ID" value="GAA3694022.1"/>
    <property type="molecule type" value="Genomic_DNA"/>
</dbReference>
<dbReference type="InterPro" id="IPR006059">
    <property type="entry name" value="SBP"/>
</dbReference>
<protein>
    <submittedName>
        <fullName evidence="2">Extracellular solute-binding protein</fullName>
    </submittedName>
</protein>
<evidence type="ECO:0000313" key="3">
    <source>
        <dbReference type="Proteomes" id="UP001500051"/>
    </source>
</evidence>
<dbReference type="PANTHER" id="PTHR43649:SF12">
    <property type="entry name" value="DIACETYLCHITOBIOSE BINDING PROTEIN DASA"/>
    <property type="match status" value="1"/>
</dbReference>
<dbReference type="RefSeq" id="WP_344810902.1">
    <property type="nucleotide sequence ID" value="NZ_BAAAYX010000002.1"/>
</dbReference>
<dbReference type="Proteomes" id="UP001500051">
    <property type="component" value="Unassembled WGS sequence"/>
</dbReference>
<feature type="chain" id="PRO_5046415361" evidence="1">
    <location>
        <begin position="25"/>
        <end position="454"/>
    </location>
</feature>
<evidence type="ECO:0000256" key="1">
    <source>
        <dbReference type="SAM" id="SignalP"/>
    </source>
</evidence>
<dbReference type="Pfam" id="PF01547">
    <property type="entry name" value="SBP_bac_1"/>
    <property type="match status" value="1"/>
</dbReference>
<reference evidence="3" key="1">
    <citation type="journal article" date="2019" name="Int. J. Syst. Evol. Microbiol.">
        <title>The Global Catalogue of Microorganisms (GCM) 10K type strain sequencing project: providing services to taxonomists for standard genome sequencing and annotation.</title>
        <authorList>
            <consortium name="The Broad Institute Genomics Platform"/>
            <consortium name="The Broad Institute Genome Sequencing Center for Infectious Disease"/>
            <person name="Wu L."/>
            <person name="Ma J."/>
        </authorList>
    </citation>
    <scope>NUCLEOTIDE SEQUENCE [LARGE SCALE GENOMIC DNA]</scope>
    <source>
        <strain evidence="3">JCM 16548</strain>
    </source>
</reference>
<keyword evidence="3" id="KW-1185">Reference proteome</keyword>
<feature type="signal peptide" evidence="1">
    <location>
        <begin position="1"/>
        <end position="24"/>
    </location>
</feature>
<evidence type="ECO:0000313" key="2">
    <source>
        <dbReference type="EMBL" id="GAA3694022.1"/>
    </source>
</evidence>
<dbReference type="PROSITE" id="PS51257">
    <property type="entry name" value="PROKAR_LIPOPROTEIN"/>
    <property type="match status" value="1"/>
</dbReference>
<sequence length="454" mass="47447">MKRRWGVAAGAVAALVMVAGCGGGADPDSQSEDQPQFTTNPSGELNAWGFDNADDVGQARLDHAASTLADVTVKLDATGFDAQKLTTRLASGDVPDVVQMDRQFVATYAAQDLILPVDACFSAWGMDPATQFYPSVTADVTYDGKLWAAPQFFQPAAIMLNQRALKAAGVDAAQIDTSKPDELVATTKKLYREDGGKPTRLGFDPVATGQAPLWVLGSGGRLVDDQGKPALDDPANVKALAFLKQLTDAQGGFAKVKSFSDSFDFFGKGNQFVKDQVAAQVDAQWYVNVLSPYAEQVELGATPFKDQDGQPFAVSGGSSFVIPAKAKNPDAACAWMVNLVTEDAWMAAGDARAATLKKEGGVNAGLFTGSPAADQAIKAKFVKPTGNAGIDATIQTYYDVVAAGKSLGTSPAGQTIQSELNNAVSSALLGQKSPEQALADAQAASTRAYDKIVG</sequence>
<name>A0ABP7CSV4_9ACTN</name>
<keyword evidence="1" id="KW-0732">Signal</keyword>
<organism evidence="2 3">
    <name type="scientific">Microlunatus aurantiacus</name>
    <dbReference type="NCBI Taxonomy" id="446786"/>
    <lineage>
        <taxon>Bacteria</taxon>
        <taxon>Bacillati</taxon>
        <taxon>Actinomycetota</taxon>
        <taxon>Actinomycetes</taxon>
        <taxon>Propionibacteriales</taxon>
        <taxon>Propionibacteriaceae</taxon>
        <taxon>Microlunatus</taxon>
    </lineage>
</organism>
<proteinExistence type="predicted"/>
<dbReference type="InterPro" id="IPR050490">
    <property type="entry name" value="Bact_solute-bd_prot1"/>
</dbReference>
<comment type="caution">
    <text evidence="2">The sequence shown here is derived from an EMBL/GenBank/DDBJ whole genome shotgun (WGS) entry which is preliminary data.</text>
</comment>
<gene>
    <name evidence="2" type="ORF">GCM10022204_07210</name>
</gene>
<dbReference type="SUPFAM" id="SSF53850">
    <property type="entry name" value="Periplasmic binding protein-like II"/>
    <property type="match status" value="1"/>
</dbReference>
<dbReference type="Gene3D" id="3.40.190.10">
    <property type="entry name" value="Periplasmic binding protein-like II"/>
    <property type="match status" value="1"/>
</dbReference>
<dbReference type="PANTHER" id="PTHR43649">
    <property type="entry name" value="ARABINOSE-BINDING PROTEIN-RELATED"/>
    <property type="match status" value="1"/>
</dbReference>